<evidence type="ECO:0000313" key="1">
    <source>
        <dbReference type="EMBL" id="MBW0475667.1"/>
    </source>
</evidence>
<dbReference type="Proteomes" id="UP000765509">
    <property type="component" value="Unassembled WGS sequence"/>
</dbReference>
<protein>
    <recommendedName>
        <fullName evidence="3">RNase H type-1 domain-containing protein</fullName>
    </recommendedName>
</protein>
<dbReference type="AlphaFoldDB" id="A0A9Q3C3K6"/>
<dbReference type="InterPro" id="IPR036397">
    <property type="entry name" value="RNaseH_sf"/>
</dbReference>
<accession>A0A9Q3C3K6</accession>
<evidence type="ECO:0008006" key="3">
    <source>
        <dbReference type="Google" id="ProtNLM"/>
    </source>
</evidence>
<evidence type="ECO:0000313" key="2">
    <source>
        <dbReference type="Proteomes" id="UP000765509"/>
    </source>
</evidence>
<dbReference type="GO" id="GO:0003676">
    <property type="term" value="F:nucleic acid binding"/>
    <property type="evidence" value="ECO:0007669"/>
    <property type="project" value="InterPro"/>
</dbReference>
<sequence>MGATKEEAEKRGKQLVSNRNSQELLIFTDGSDIPDKGKGAAEVAVPSGLIITRQIMNTTPATNFEAELVGIKLAIELIRRELYVRRDKGEQIGEVHILCNSQAALRKVADPPNCQWGNTCISQQVTI</sequence>
<organism evidence="1 2">
    <name type="scientific">Austropuccinia psidii MF-1</name>
    <dbReference type="NCBI Taxonomy" id="1389203"/>
    <lineage>
        <taxon>Eukaryota</taxon>
        <taxon>Fungi</taxon>
        <taxon>Dikarya</taxon>
        <taxon>Basidiomycota</taxon>
        <taxon>Pucciniomycotina</taxon>
        <taxon>Pucciniomycetes</taxon>
        <taxon>Pucciniales</taxon>
        <taxon>Sphaerophragmiaceae</taxon>
        <taxon>Austropuccinia</taxon>
    </lineage>
</organism>
<dbReference type="SUPFAM" id="SSF53098">
    <property type="entry name" value="Ribonuclease H-like"/>
    <property type="match status" value="1"/>
</dbReference>
<reference evidence="1" key="1">
    <citation type="submission" date="2021-03" db="EMBL/GenBank/DDBJ databases">
        <title>Draft genome sequence of rust myrtle Austropuccinia psidii MF-1, a brazilian biotype.</title>
        <authorList>
            <person name="Quecine M.C."/>
            <person name="Pachon D.M.R."/>
            <person name="Bonatelli M.L."/>
            <person name="Correr F.H."/>
            <person name="Franceschini L.M."/>
            <person name="Leite T.F."/>
            <person name="Margarido G.R.A."/>
            <person name="Almeida C.A."/>
            <person name="Ferrarezi J.A."/>
            <person name="Labate C.A."/>
        </authorList>
    </citation>
    <scope>NUCLEOTIDE SEQUENCE</scope>
    <source>
        <strain evidence="1">MF-1</strain>
    </source>
</reference>
<proteinExistence type="predicted"/>
<dbReference type="Gene3D" id="3.30.420.10">
    <property type="entry name" value="Ribonuclease H-like superfamily/Ribonuclease H"/>
    <property type="match status" value="1"/>
</dbReference>
<dbReference type="OrthoDB" id="6508425at2759"/>
<dbReference type="EMBL" id="AVOT02004195">
    <property type="protein sequence ID" value="MBW0475667.1"/>
    <property type="molecule type" value="Genomic_DNA"/>
</dbReference>
<name>A0A9Q3C3K6_9BASI</name>
<comment type="caution">
    <text evidence="1">The sequence shown here is derived from an EMBL/GenBank/DDBJ whole genome shotgun (WGS) entry which is preliminary data.</text>
</comment>
<gene>
    <name evidence="1" type="ORF">O181_015382</name>
</gene>
<keyword evidence="2" id="KW-1185">Reference proteome</keyword>
<dbReference type="InterPro" id="IPR012337">
    <property type="entry name" value="RNaseH-like_sf"/>
</dbReference>